<evidence type="ECO:0000313" key="5">
    <source>
        <dbReference type="Proteomes" id="UP001165060"/>
    </source>
</evidence>
<evidence type="ECO:0000313" key="4">
    <source>
        <dbReference type="EMBL" id="GMI35822.1"/>
    </source>
</evidence>
<feature type="transmembrane region" description="Helical" evidence="3">
    <location>
        <begin position="148"/>
        <end position="167"/>
    </location>
</feature>
<comment type="caution">
    <text evidence="4">The sequence shown here is derived from an EMBL/GenBank/DDBJ whole genome shotgun (WGS) entry which is preliminary data.</text>
</comment>
<keyword evidence="2" id="KW-0256">Endoplasmic reticulum</keyword>
<evidence type="ECO:0000256" key="2">
    <source>
        <dbReference type="ARBA" id="ARBA00022824"/>
    </source>
</evidence>
<organism evidence="4 5">
    <name type="scientific">Tetraparma gracilis</name>
    <dbReference type="NCBI Taxonomy" id="2962635"/>
    <lineage>
        <taxon>Eukaryota</taxon>
        <taxon>Sar</taxon>
        <taxon>Stramenopiles</taxon>
        <taxon>Ochrophyta</taxon>
        <taxon>Bolidophyceae</taxon>
        <taxon>Parmales</taxon>
        <taxon>Triparmaceae</taxon>
        <taxon>Tetraparma</taxon>
    </lineage>
</organism>
<name>A0ABQ6MXV6_9STRA</name>
<proteinExistence type="predicted"/>
<dbReference type="PANTHER" id="PTHR12174:SF23">
    <property type="entry name" value="MINOR HISTOCOMPATIBILITY ANTIGEN H13"/>
    <property type="match status" value="1"/>
</dbReference>
<keyword evidence="3" id="KW-0472">Membrane</keyword>
<keyword evidence="3" id="KW-0812">Transmembrane</keyword>
<protein>
    <submittedName>
        <fullName evidence="4">Uncharacterized protein</fullName>
    </submittedName>
</protein>
<keyword evidence="3" id="KW-1133">Transmembrane helix</keyword>
<evidence type="ECO:0000256" key="3">
    <source>
        <dbReference type="SAM" id="Phobius"/>
    </source>
</evidence>
<comment type="subcellular location">
    <subcellularLocation>
        <location evidence="1">Endoplasmic reticulum membrane</location>
        <topology evidence="1">Multi-pass membrane protein</topology>
    </subcellularLocation>
</comment>
<sequence length="307" mass="32669">MSSAHVQLRLTLISATAPSSHKSLHISSLFRSRSHLSSKQRSYVAGATAEFGTVVEDEFFEDESPCVARVALHSPAGPLAEFEVPILPSTGKPVTYHAAGHSVTVAVSCRTVPSAAAPSLDLTLRSPLLPLCYLLAFALWLLPQHLPVPYVANIMLTVFSLVVLGSLRSLQQRDPVVVLDADGNAAPLEAEPAMTASDAMQFPLFGSASLFSLYCAFKYLDKDWVNFFIGFYFTAVGALAVAATLAPVLDFLPLPALGVKRKWLLPHPLPAGVLGPSPLDLSFDLRTADLLAIAAAVGVGGAYFQTK</sequence>
<dbReference type="EMBL" id="BRYB01004728">
    <property type="protein sequence ID" value="GMI35822.1"/>
    <property type="molecule type" value="Genomic_DNA"/>
</dbReference>
<accession>A0ABQ6MXV6</accession>
<dbReference type="Proteomes" id="UP001165060">
    <property type="component" value="Unassembled WGS sequence"/>
</dbReference>
<gene>
    <name evidence="4" type="ORF">TeGR_g8356</name>
</gene>
<keyword evidence="5" id="KW-1185">Reference proteome</keyword>
<feature type="transmembrane region" description="Helical" evidence="3">
    <location>
        <begin position="226"/>
        <end position="252"/>
    </location>
</feature>
<dbReference type="InterPro" id="IPR007369">
    <property type="entry name" value="Peptidase_A22B_SPP"/>
</dbReference>
<evidence type="ECO:0000256" key="1">
    <source>
        <dbReference type="ARBA" id="ARBA00004477"/>
    </source>
</evidence>
<feature type="non-terminal residue" evidence="4">
    <location>
        <position position="307"/>
    </location>
</feature>
<dbReference type="PANTHER" id="PTHR12174">
    <property type="entry name" value="SIGNAL PEPTIDE PEPTIDASE"/>
    <property type="match status" value="1"/>
</dbReference>
<reference evidence="4 5" key="1">
    <citation type="journal article" date="2023" name="Commun. Biol.">
        <title>Genome analysis of Parmales, the sister group of diatoms, reveals the evolutionary specialization of diatoms from phago-mixotrophs to photoautotrophs.</title>
        <authorList>
            <person name="Ban H."/>
            <person name="Sato S."/>
            <person name="Yoshikawa S."/>
            <person name="Yamada K."/>
            <person name="Nakamura Y."/>
            <person name="Ichinomiya M."/>
            <person name="Sato N."/>
            <person name="Blanc-Mathieu R."/>
            <person name="Endo H."/>
            <person name="Kuwata A."/>
            <person name="Ogata H."/>
        </authorList>
    </citation>
    <scope>NUCLEOTIDE SEQUENCE [LARGE SCALE GENOMIC DNA]</scope>
</reference>